<dbReference type="SUPFAM" id="SSF48452">
    <property type="entry name" value="TPR-like"/>
    <property type="match status" value="1"/>
</dbReference>
<dbReference type="InterPro" id="IPR011990">
    <property type="entry name" value="TPR-like_helical_dom_sf"/>
</dbReference>
<keyword evidence="1" id="KW-0732">Signal</keyword>
<protein>
    <recommendedName>
        <fullName evidence="4">SusD/RagB family nutrient-binding outer membrane lipoprotein</fullName>
    </recommendedName>
</protein>
<organism evidence="2 3">
    <name type="scientific">Bacteroides thetaiotaomicron</name>
    <dbReference type="NCBI Taxonomy" id="818"/>
    <lineage>
        <taxon>Bacteria</taxon>
        <taxon>Pseudomonadati</taxon>
        <taxon>Bacteroidota</taxon>
        <taxon>Bacteroidia</taxon>
        <taxon>Bacteroidales</taxon>
        <taxon>Bacteroidaceae</taxon>
        <taxon>Bacteroides</taxon>
    </lineage>
</organism>
<evidence type="ECO:0000313" key="2">
    <source>
        <dbReference type="EMBL" id="BCA50673.1"/>
    </source>
</evidence>
<accession>A0A679HHN7</accession>
<name>A0A679HHN7_BACT4</name>
<dbReference type="Proteomes" id="UP000500882">
    <property type="component" value="Chromosome"/>
</dbReference>
<dbReference type="Pfam" id="PF12741">
    <property type="entry name" value="SusD-like"/>
    <property type="match status" value="1"/>
</dbReference>
<feature type="chain" id="PRO_5025536036" description="SusD/RagB family nutrient-binding outer membrane lipoprotein" evidence="1">
    <location>
        <begin position="26"/>
        <end position="530"/>
    </location>
</feature>
<feature type="signal peptide" evidence="1">
    <location>
        <begin position="1"/>
        <end position="25"/>
    </location>
</feature>
<dbReference type="EMBL" id="AP022660">
    <property type="protein sequence ID" value="BCA50673.1"/>
    <property type="molecule type" value="Genomic_DNA"/>
</dbReference>
<reference evidence="2 3" key="1">
    <citation type="submission" date="2020-02" db="EMBL/GenBank/DDBJ databases">
        <title>Whole-genome sequencing and comparative analysis of the genomes of Bacteroides thetaiotaomicron and Escherichia coli isolated from a healthy resident in Vietnam.</title>
        <authorList>
            <person name="Mohsin M."/>
            <person name="Tanaka K."/>
            <person name="Kawahara R."/>
            <person name="Kondo S."/>
            <person name="Noguchi H."/>
            <person name="Motooka D."/>
            <person name="Nakamura S."/>
            <person name="Khong D.T."/>
            <person name="Nguyen T.N."/>
            <person name="Tran H.T."/>
            <person name="Yamamoto Y."/>
        </authorList>
    </citation>
    <scope>NUCLEOTIDE SEQUENCE [LARGE SCALE GENOMIC DNA]</scope>
    <source>
        <strain evidence="2 3">F9-2</strain>
    </source>
</reference>
<dbReference type="AlphaFoldDB" id="A0A679HHN7"/>
<sequence>MKQPMTSILKMFSLALLLASGTACTDNFDKINSKDYQVTKQEQERENYNLGTTLRGLQGLVIPTQEHSYQFIEALAAGPFAGYFGAINPWTTKFETYNPSVDWIEATFSTVITNTYPYYRDLQDQSDDPVALALGKLLRVAIMHRVTDMFGPIPYSKVVDKLGGISLSVPYDSQEEVYKQMLKELNEVTDVLKENLDLDPETFRKFDDVYYGNMSKWYKYANSLKLRFALRMAYVDPITAQQVAEAAVQAGVITSNDDNALLTVEENRASMIFNDWNDHRVGADIICYMNGYNDPRREKMFTTVKVKETVGGKPTDVDGYAGVRIGIDVPNKDNVKDRYSKPITSTTSPYMWINAAEITFLRAEGALRGWSMSGEAKTLYEQAINLSFEQYGASGADTYIADATSQPQAYTDPTGSYSAGQTSSITIAWQDGSSNDEANLERIITQKWIAMFPCTVEAWSEYRRTGYPKLLPVVVNNSGGVIDDSKEKIRRLWYPPTEYSENKANILEAINMLGGADNGATRLWWDKKPR</sequence>
<dbReference type="RefSeq" id="WP_022471479.1">
    <property type="nucleotide sequence ID" value="NZ_AP022660.1"/>
</dbReference>
<dbReference type="Gene3D" id="1.25.40.390">
    <property type="match status" value="1"/>
</dbReference>
<gene>
    <name evidence="2" type="ORF">BatF92_26150</name>
</gene>
<evidence type="ECO:0000313" key="3">
    <source>
        <dbReference type="Proteomes" id="UP000500882"/>
    </source>
</evidence>
<dbReference type="InterPro" id="IPR024302">
    <property type="entry name" value="SusD-like"/>
</dbReference>
<evidence type="ECO:0008006" key="4">
    <source>
        <dbReference type="Google" id="ProtNLM"/>
    </source>
</evidence>
<evidence type="ECO:0000256" key="1">
    <source>
        <dbReference type="SAM" id="SignalP"/>
    </source>
</evidence>
<proteinExistence type="predicted"/>
<dbReference type="PROSITE" id="PS51257">
    <property type="entry name" value="PROKAR_LIPOPROTEIN"/>
    <property type="match status" value="1"/>
</dbReference>